<evidence type="ECO:0008006" key="3">
    <source>
        <dbReference type="Google" id="ProtNLM"/>
    </source>
</evidence>
<evidence type="ECO:0000313" key="2">
    <source>
        <dbReference type="EMBL" id="JAC31161.1"/>
    </source>
</evidence>
<evidence type="ECO:0000256" key="1">
    <source>
        <dbReference type="SAM" id="SignalP"/>
    </source>
</evidence>
<proteinExistence type="evidence at transcript level"/>
<reference evidence="2" key="1">
    <citation type="submission" date="2014-03" db="EMBL/GenBank/DDBJ databases">
        <title>The sialotranscriptome of Amblyomma triste, Amblyomma parvum and Amblyomma cajennense ticks, uncovered by 454-based RNA-seq.</title>
        <authorList>
            <person name="Garcia G.R."/>
            <person name="Gardinassi L.G."/>
            <person name="Ribeiro J.M."/>
            <person name="Anatriello E."/>
            <person name="Ferreira B.R."/>
            <person name="Moreira H.N."/>
            <person name="Mafra C."/>
            <person name="Olegario M.M."/>
            <person name="Szabo P.J."/>
            <person name="Miranda-Santos I.K."/>
            <person name="Maruyama S.R."/>
        </authorList>
    </citation>
    <scope>NUCLEOTIDE SEQUENCE</scope>
    <source>
        <strain evidence="2">Mato Grasso do Sul</strain>
        <tissue evidence="2">Salivary glands</tissue>
    </source>
</reference>
<accession>A0A023GA96</accession>
<name>A0A023GA96_AMBTT</name>
<dbReference type="EMBL" id="GBBM01004257">
    <property type="protein sequence ID" value="JAC31161.1"/>
    <property type="molecule type" value="mRNA"/>
</dbReference>
<feature type="chain" id="PRO_5001516909" description="Secreted protein" evidence="1">
    <location>
        <begin position="24"/>
        <end position="254"/>
    </location>
</feature>
<sequence>MISLKSIAFSAALLVVAISGASASQPQCTEVTFPNIFHFGECLKEPQDLCHGQGSVAEVVGNIFICGLNGIAHLDIGSQLYLLEGLMSTALQRFGMGSMVNSIFTLCKTVGGTANGMANIANGFFGGIFSPFINAAKSVLPLGDCSGMNVGKEIMCGQPVVFEFPGVLDLGKCVNETLSICVGTQTNQAQVIEQFFQTITCVFTSVITNSPAETADALACTVIKAFVQLLNAGPFKIVGTLVSQLEATIGYKCI</sequence>
<dbReference type="AlphaFoldDB" id="A0A023GA96"/>
<keyword evidence="1" id="KW-0732">Signal</keyword>
<feature type="signal peptide" evidence="1">
    <location>
        <begin position="1"/>
        <end position="23"/>
    </location>
</feature>
<protein>
    <recommendedName>
        <fullName evidence="3">Secreted protein</fullName>
    </recommendedName>
</protein>
<organism evidence="2">
    <name type="scientific">Amblyomma triste</name>
    <name type="common">Neotropical tick</name>
    <dbReference type="NCBI Taxonomy" id="251400"/>
    <lineage>
        <taxon>Eukaryota</taxon>
        <taxon>Metazoa</taxon>
        <taxon>Ecdysozoa</taxon>
        <taxon>Arthropoda</taxon>
        <taxon>Chelicerata</taxon>
        <taxon>Arachnida</taxon>
        <taxon>Acari</taxon>
        <taxon>Parasitiformes</taxon>
        <taxon>Ixodida</taxon>
        <taxon>Ixodoidea</taxon>
        <taxon>Ixodidae</taxon>
        <taxon>Amblyomminae</taxon>
        <taxon>Amblyomma</taxon>
    </lineage>
</organism>